<organism evidence="2">
    <name type="scientific">Fagus sylvatica</name>
    <name type="common">Beechnut</name>
    <dbReference type="NCBI Taxonomy" id="28930"/>
    <lineage>
        <taxon>Eukaryota</taxon>
        <taxon>Viridiplantae</taxon>
        <taxon>Streptophyta</taxon>
        <taxon>Embryophyta</taxon>
        <taxon>Tracheophyta</taxon>
        <taxon>Spermatophyta</taxon>
        <taxon>Magnoliopsida</taxon>
        <taxon>eudicotyledons</taxon>
        <taxon>Gunneridae</taxon>
        <taxon>Pentapetalae</taxon>
        <taxon>rosids</taxon>
        <taxon>fabids</taxon>
        <taxon>Fagales</taxon>
        <taxon>Fagaceae</taxon>
        <taxon>Fagus</taxon>
    </lineage>
</organism>
<accession>A0A2N9F6B7</accession>
<sequence>MFEPMSLIEGYLKEFIERLTKIEEAQKKNPRVKDEERRKEEEKARVALERNKEFESFTENFEGKKWRKFFALGKKIFGNSSKAPNVQANINAVQPNQCQYQLPSQNQYHNSYSNPPKQTFKPMRHFDPLGAPMSKVFDHMCKRGHLKPLDPVPPPNPLPNTRSKISTTMMSYRNPGLLISLMYTRTRYQIIRRHILPTRSTSLKQSKEIKCSPLTMRLGTISWEMSSSQILTGFRSQSGLGVPISVWFVGCRSLRHQDQSLPERKGQIEEEREISAPSGDARKALLSEVGAQVTILNSTFSWKEADRAAAKRATHILAELAKNIVNVIVEGGAIPALVKHLQGGRET</sequence>
<evidence type="ECO:0000313" key="2">
    <source>
        <dbReference type="EMBL" id="SPC82703.1"/>
    </source>
</evidence>
<dbReference type="PANTHER" id="PTHR46710">
    <property type="entry name" value="ARM REPEAT PROTEIN INTERACTING WITH ABF2"/>
    <property type="match status" value="1"/>
</dbReference>
<reference evidence="2" key="1">
    <citation type="submission" date="2018-02" db="EMBL/GenBank/DDBJ databases">
        <authorList>
            <person name="Cohen D.B."/>
            <person name="Kent A.D."/>
        </authorList>
    </citation>
    <scope>NUCLEOTIDE SEQUENCE</scope>
</reference>
<dbReference type="EMBL" id="OIVN01000593">
    <property type="protein sequence ID" value="SPC82703.1"/>
    <property type="molecule type" value="Genomic_DNA"/>
</dbReference>
<gene>
    <name evidence="2" type="ORF">FSB_LOCUS10585</name>
</gene>
<protein>
    <submittedName>
        <fullName evidence="2">Uncharacterized protein</fullName>
    </submittedName>
</protein>
<feature type="coiled-coil region" evidence="1">
    <location>
        <begin position="22"/>
        <end position="52"/>
    </location>
</feature>
<dbReference type="AlphaFoldDB" id="A0A2N9F6B7"/>
<proteinExistence type="predicted"/>
<name>A0A2N9F6B7_FAGSY</name>
<dbReference type="PANTHER" id="PTHR46710:SF1">
    <property type="entry name" value="ARM REPEAT PROTEIN INTERACTING WITH ABF2"/>
    <property type="match status" value="1"/>
</dbReference>
<keyword evidence="1" id="KW-0175">Coiled coil</keyword>
<evidence type="ECO:0000256" key="1">
    <source>
        <dbReference type="SAM" id="Coils"/>
    </source>
</evidence>
<dbReference type="InterPro" id="IPR044282">
    <property type="entry name" value="ABAP1/ARIA"/>
</dbReference>